<name>A0A494VPR0_9SPHI</name>
<organism evidence="3 4">
    <name type="scientific">Mucilaginibacter celer</name>
    <dbReference type="NCBI Taxonomy" id="2305508"/>
    <lineage>
        <taxon>Bacteria</taxon>
        <taxon>Pseudomonadati</taxon>
        <taxon>Bacteroidota</taxon>
        <taxon>Sphingobacteriia</taxon>
        <taxon>Sphingobacteriales</taxon>
        <taxon>Sphingobacteriaceae</taxon>
        <taxon>Mucilaginibacter</taxon>
    </lineage>
</organism>
<dbReference type="InterPro" id="IPR039447">
    <property type="entry name" value="UreH-like_TM_dom"/>
</dbReference>
<feature type="transmembrane region" description="Helical" evidence="1">
    <location>
        <begin position="123"/>
        <end position="148"/>
    </location>
</feature>
<dbReference type="Proteomes" id="UP000270046">
    <property type="component" value="Chromosome"/>
</dbReference>
<keyword evidence="4" id="KW-1185">Reference proteome</keyword>
<gene>
    <name evidence="3" type="ORF">HYN43_007455</name>
</gene>
<accession>A0A494VPR0</accession>
<evidence type="ECO:0000313" key="4">
    <source>
        <dbReference type="Proteomes" id="UP000270046"/>
    </source>
</evidence>
<proteinExistence type="predicted"/>
<keyword evidence="1" id="KW-0812">Transmembrane</keyword>
<feature type="transmembrane region" description="Helical" evidence="1">
    <location>
        <begin position="6"/>
        <end position="32"/>
    </location>
</feature>
<feature type="domain" description="Urease accessory protein UreH-like transmembrane" evidence="2">
    <location>
        <begin position="6"/>
        <end position="203"/>
    </location>
</feature>
<dbReference type="PANTHER" id="PTHR42208">
    <property type="entry name" value="HEAVY METAL TRANSPORTER-RELATED"/>
    <property type="match status" value="1"/>
</dbReference>
<protein>
    <submittedName>
        <fullName evidence="3">Sulfite exporter TauE/SafE family protein</fullName>
    </submittedName>
</protein>
<evidence type="ECO:0000256" key="1">
    <source>
        <dbReference type="SAM" id="Phobius"/>
    </source>
</evidence>
<feature type="transmembrane region" description="Helical" evidence="1">
    <location>
        <begin position="160"/>
        <end position="180"/>
    </location>
</feature>
<dbReference type="RefSeq" id="WP_119408844.1">
    <property type="nucleotide sequence ID" value="NZ_CP032869.1"/>
</dbReference>
<keyword evidence="1" id="KW-1133">Transmembrane helix</keyword>
<reference evidence="3 4" key="1">
    <citation type="submission" date="2018-10" db="EMBL/GenBank/DDBJ databases">
        <title>Genome sequencing of Mucilaginibacter sp. HYN0043.</title>
        <authorList>
            <person name="Kim M."/>
            <person name="Yi H."/>
        </authorList>
    </citation>
    <scope>NUCLEOTIDE SEQUENCE [LARGE SCALE GENOMIC DNA]</scope>
    <source>
        <strain evidence="3 4">HYN0043</strain>
    </source>
</reference>
<evidence type="ECO:0000259" key="2">
    <source>
        <dbReference type="Pfam" id="PF13386"/>
    </source>
</evidence>
<dbReference type="PANTHER" id="PTHR42208:SF1">
    <property type="entry name" value="HEAVY METAL TRANSPORTER"/>
    <property type="match status" value="1"/>
</dbReference>
<feature type="transmembrane region" description="Helical" evidence="1">
    <location>
        <begin position="76"/>
        <end position="94"/>
    </location>
</feature>
<dbReference type="AlphaFoldDB" id="A0A494VPR0"/>
<dbReference type="Pfam" id="PF13386">
    <property type="entry name" value="DsbD_2"/>
    <property type="match status" value="1"/>
</dbReference>
<feature type="transmembrane region" description="Helical" evidence="1">
    <location>
        <begin position="192"/>
        <end position="209"/>
    </location>
</feature>
<dbReference type="KEGG" id="muh:HYN43_007455"/>
<dbReference type="OrthoDB" id="594443at2"/>
<evidence type="ECO:0000313" key="3">
    <source>
        <dbReference type="EMBL" id="AYL95140.1"/>
    </source>
</evidence>
<sequence>MSSNQIAFFIGLFGSVHCIGMCGPLAFAVPVSQNRWWHVIANKLLYNIGRVITYTFLGLLAGVAGKQLWLYGLQQGVSLLSGILIIMAGFSRLFKLQLAGMKFTPHLLKPVNKLLHYALQHRAGHLVVGLLNGLLPCGFVYLALVGAINTSSPLNAASYMFWFGAGTFPLMLAATIGLGFAGPVVRRRISKAMPYLMVCLGFWFVLRGLNLDIPYLSPAKQSSSAAGVCR</sequence>
<dbReference type="EMBL" id="CP032869">
    <property type="protein sequence ID" value="AYL95140.1"/>
    <property type="molecule type" value="Genomic_DNA"/>
</dbReference>
<keyword evidence="1" id="KW-0472">Membrane</keyword>